<gene>
    <name evidence="1" type="ORF">AHLFYP4_01916</name>
</gene>
<evidence type="ECO:0000313" key="1">
    <source>
        <dbReference type="EMBL" id="VYT17667.1"/>
    </source>
</evidence>
<dbReference type="AlphaFoldDB" id="A0A6N2UK41"/>
<name>A0A6N2UK41_ANAHA</name>
<proteinExistence type="predicted"/>
<protein>
    <submittedName>
        <fullName evidence="1">Uncharacterized protein</fullName>
    </submittedName>
</protein>
<dbReference type="EMBL" id="CACRSX010000039">
    <property type="protein sequence ID" value="VYT17667.1"/>
    <property type="molecule type" value="Genomic_DNA"/>
</dbReference>
<reference evidence="1" key="1">
    <citation type="submission" date="2019-11" db="EMBL/GenBank/DDBJ databases">
        <authorList>
            <person name="Feng L."/>
        </authorList>
    </citation>
    <scope>NUCLEOTIDE SEQUENCE</scope>
    <source>
        <strain evidence="1">AhadrusLFYP4</strain>
    </source>
</reference>
<sequence length="76" mass="9270">MFGKRKKRREAIRNKLREKSEYKMKSENVAIPEIHTKDFDEIEEHIDEIEQEKEEKHSILYDNVAIPEVHIHKKKK</sequence>
<organism evidence="1">
    <name type="scientific">Anaerostipes hadrus</name>
    <dbReference type="NCBI Taxonomy" id="649756"/>
    <lineage>
        <taxon>Bacteria</taxon>
        <taxon>Bacillati</taxon>
        <taxon>Bacillota</taxon>
        <taxon>Clostridia</taxon>
        <taxon>Lachnospirales</taxon>
        <taxon>Lachnospiraceae</taxon>
        <taxon>Anaerostipes</taxon>
    </lineage>
</organism>
<dbReference type="RefSeq" id="WP_118352587.1">
    <property type="nucleotide sequence ID" value="NZ_CACRSX010000039.1"/>
</dbReference>
<accession>A0A6N2UK41</accession>